<sequence>MTEKRAPKEGDARNEDQKEKGGEPKTIRCRSEFKGVLSFVLGAGDARREISMAPGGVADLPADSKYIQRLIGEGRLSRVE</sequence>
<gene>
    <name evidence="2" type="ORF">BECKTC1821E_GA0114239_105418</name>
</gene>
<dbReference type="AlphaFoldDB" id="A0A450YWF3"/>
<name>A0A450YWF3_9GAMM</name>
<accession>A0A450YWF3</accession>
<evidence type="ECO:0000256" key="1">
    <source>
        <dbReference type="SAM" id="MobiDB-lite"/>
    </source>
</evidence>
<protein>
    <submittedName>
        <fullName evidence="2">Uncharacterized protein</fullName>
    </submittedName>
</protein>
<proteinExistence type="predicted"/>
<dbReference type="EMBL" id="CAADFT010000054">
    <property type="protein sequence ID" value="VFK45779.1"/>
    <property type="molecule type" value="Genomic_DNA"/>
</dbReference>
<reference evidence="2" key="1">
    <citation type="submission" date="2019-02" db="EMBL/GenBank/DDBJ databases">
        <authorList>
            <person name="Gruber-Vodicka R. H."/>
            <person name="Seah K. B. B."/>
        </authorList>
    </citation>
    <scope>NUCLEOTIDE SEQUENCE</scope>
    <source>
        <strain evidence="2">BECK_BZ125</strain>
    </source>
</reference>
<evidence type="ECO:0000313" key="2">
    <source>
        <dbReference type="EMBL" id="VFK45779.1"/>
    </source>
</evidence>
<feature type="region of interest" description="Disordered" evidence="1">
    <location>
        <begin position="1"/>
        <end position="26"/>
    </location>
</feature>
<organism evidence="2">
    <name type="scientific">Candidatus Kentrum sp. TC</name>
    <dbReference type="NCBI Taxonomy" id="2126339"/>
    <lineage>
        <taxon>Bacteria</taxon>
        <taxon>Pseudomonadati</taxon>
        <taxon>Pseudomonadota</taxon>
        <taxon>Gammaproteobacteria</taxon>
        <taxon>Candidatus Kentrum</taxon>
    </lineage>
</organism>